<accession>A0A8S9M5Q5</accession>
<comment type="function">
    <text evidence="2">Functions as an E3 ubiquitin ligase.</text>
</comment>
<evidence type="ECO:0000313" key="9">
    <source>
        <dbReference type="EMBL" id="KAF2615444.1"/>
    </source>
</evidence>
<dbReference type="GO" id="GO:0061630">
    <property type="term" value="F:ubiquitin protein ligase activity"/>
    <property type="evidence" value="ECO:0007669"/>
    <property type="project" value="UniProtKB-EC"/>
</dbReference>
<dbReference type="Gene3D" id="1.20.930.20">
    <property type="entry name" value="Adaptor protein Cbl, N-terminal domain"/>
    <property type="match status" value="1"/>
</dbReference>
<protein>
    <recommendedName>
        <fullName evidence="4">RING-type E3 ubiquitin transferase</fullName>
        <ecNumber evidence="4">2.3.2.27</ecNumber>
    </recommendedName>
</protein>
<evidence type="ECO:0000256" key="4">
    <source>
        <dbReference type="ARBA" id="ARBA00012483"/>
    </source>
</evidence>
<dbReference type="EC" id="2.3.2.27" evidence="4"/>
<keyword evidence="6" id="KW-0677">Repeat</keyword>
<dbReference type="InterPro" id="IPR059179">
    <property type="entry name" value="MLKL-like_MCAfunc"/>
</dbReference>
<evidence type="ECO:0000256" key="6">
    <source>
        <dbReference type="ARBA" id="ARBA00022737"/>
    </source>
</evidence>
<comment type="caution">
    <text evidence="9">The sequence shown here is derived from an EMBL/GenBank/DDBJ whole genome shotgun (WGS) entry which is preliminary data.</text>
</comment>
<sequence>MEEEKGAVAQSLIDVVTEIASVSDYRVTVKKLCSNLARRLKLLVPMFEEIRESKEPISEETLGTLVSLKEALSSAKDHLKFCSGGSKIYLVMEREQVTSKLLEVSVQLEQSLSKIPYEDLDISDEVKEQVELVLSQFRRAKGRVDASDDELYQDLHSLCIKSSDVDDHQPALQRVANKLQLMEIPDLAQESVFRYISRCNILTQLN</sequence>
<evidence type="ECO:0000256" key="7">
    <source>
        <dbReference type="ARBA" id="ARBA00022786"/>
    </source>
</evidence>
<keyword evidence="5" id="KW-0808">Transferase</keyword>
<dbReference type="CDD" id="cd21037">
    <property type="entry name" value="MLKL_NTD"/>
    <property type="match status" value="1"/>
</dbReference>
<dbReference type="FunFam" id="1.20.930.20:FF:000002">
    <property type="entry name" value="RING-type E3 ubiquitin transferase"/>
    <property type="match status" value="1"/>
</dbReference>
<name>A0A8S9M5Q5_BRACR</name>
<evidence type="ECO:0000259" key="8">
    <source>
        <dbReference type="Pfam" id="PF25368"/>
    </source>
</evidence>
<feature type="domain" description="PUB 12/19-like N-terminal" evidence="8">
    <location>
        <begin position="30"/>
        <end position="141"/>
    </location>
</feature>
<dbReference type="AlphaFoldDB" id="A0A8S9M5Q5"/>
<evidence type="ECO:0000256" key="3">
    <source>
        <dbReference type="ARBA" id="ARBA00004906"/>
    </source>
</evidence>
<dbReference type="EMBL" id="QGKY02000089">
    <property type="protein sequence ID" value="KAF2615444.1"/>
    <property type="molecule type" value="Genomic_DNA"/>
</dbReference>
<evidence type="ECO:0000256" key="2">
    <source>
        <dbReference type="ARBA" id="ARBA00003861"/>
    </source>
</evidence>
<dbReference type="InterPro" id="IPR036537">
    <property type="entry name" value="Adaptor_Cbl_N_dom_sf"/>
</dbReference>
<dbReference type="InterPro" id="IPR057623">
    <property type="entry name" value="PUB12-19-like_N"/>
</dbReference>
<dbReference type="GO" id="GO:0007166">
    <property type="term" value="P:cell surface receptor signaling pathway"/>
    <property type="evidence" value="ECO:0007669"/>
    <property type="project" value="InterPro"/>
</dbReference>
<proteinExistence type="predicted"/>
<organism evidence="9">
    <name type="scientific">Brassica cretica</name>
    <name type="common">Mustard</name>
    <dbReference type="NCBI Taxonomy" id="69181"/>
    <lineage>
        <taxon>Eukaryota</taxon>
        <taxon>Viridiplantae</taxon>
        <taxon>Streptophyta</taxon>
        <taxon>Embryophyta</taxon>
        <taxon>Tracheophyta</taxon>
        <taxon>Spermatophyta</taxon>
        <taxon>Magnoliopsida</taxon>
        <taxon>eudicotyledons</taxon>
        <taxon>Gunneridae</taxon>
        <taxon>Pentapetalae</taxon>
        <taxon>rosids</taxon>
        <taxon>malvids</taxon>
        <taxon>Brassicales</taxon>
        <taxon>Brassicaceae</taxon>
        <taxon>Brassiceae</taxon>
        <taxon>Brassica</taxon>
    </lineage>
</organism>
<comment type="catalytic activity">
    <reaction evidence="1">
        <text>S-ubiquitinyl-[E2 ubiquitin-conjugating enzyme]-L-cysteine + [acceptor protein]-L-lysine = [E2 ubiquitin-conjugating enzyme]-L-cysteine + N(6)-ubiquitinyl-[acceptor protein]-L-lysine.</text>
        <dbReference type="EC" id="2.3.2.27"/>
    </reaction>
</comment>
<evidence type="ECO:0000256" key="5">
    <source>
        <dbReference type="ARBA" id="ARBA00022679"/>
    </source>
</evidence>
<gene>
    <name evidence="9" type="ORF">F2Q70_00012260</name>
</gene>
<keyword evidence="7" id="KW-0833">Ubl conjugation pathway</keyword>
<evidence type="ECO:0000256" key="1">
    <source>
        <dbReference type="ARBA" id="ARBA00000900"/>
    </source>
</evidence>
<dbReference type="Pfam" id="PF25368">
    <property type="entry name" value="PUB10_N"/>
    <property type="match status" value="1"/>
</dbReference>
<comment type="pathway">
    <text evidence="3">Protein modification; protein ubiquitination.</text>
</comment>
<reference evidence="9" key="1">
    <citation type="submission" date="2019-12" db="EMBL/GenBank/DDBJ databases">
        <title>Genome sequencing and annotation of Brassica cretica.</title>
        <authorList>
            <person name="Studholme D.J."/>
            <person name="Sarris P.F."/>
        </authorList>
    </citation>
    <scope>NUCLEOTIDE SEQUENCE</scope>
    <source>
        <strain evidence="9">PFS-102/07</strain>
        <tissue evidence="9">Leaf</tissue>
    </source>
</reference>